<dbReference type="SUPFAM" id="SSF54826">
    <property type="entry name" value="Enolase N-terminal domain-like"/>
    <property type="match status" value="1"/>
</dbReference>
<dbReference type="InterPro" id="IPR036849">
    <property type="entry name" value="Enolase-like_C_sf"/>
</dbReference>
<feature type="domain" description="Methylaspartate ammonia-lyase C-terminal" evidence="11">
    <location>
        <begin position="161"/>
        <end position="399"/>
    </location>
</feature>
<comment type="caution">
    <text evidence="12">The sequence shown here is derived from an EMBL/GenBank/DDBJ whole genome shotgun (WGS) entry which is preliminary data.</text>
</comment>
<dbReference type="NCBIfam" id="TIGR01502">
    <property type="entry name" value="B_methylAsp_ase"/>
    <property type="match status" value="1"/>
</dbReference>
<evidence type="ECO:0000256" key="9">
    <source>
        <dbReference type="ARBA" id="ARBA00023239"/>
    </source>
</evidence>
<dbReference type="Gene3D" id="3.20.20.120">
    <property type="entry name" value="Enolase-like C-terminal domain"/>
    <property type="match status" value="1"/>
</dbReference>
<evidence type="ECO:0000256" key="4">
    <source>
        <dbReference type="ARBA" id="ARBA00009954"/>
    </source>
</evidence>
<gene>
    <name evidence="12" type="ORF">ACFFV7_53785</name>
</gene>
<dbReference type="Gene3D" id="3.30.390.10">
    <property type="entry name" value="Enolase-like, N-terminal domain"/>
    <property type="match status" value="1"/>
</dbReference>
<evidence type="ECO:0000256" key="1">
    <source>
        <dbReference type="ARBA" id="ARBA00000789"/>
    </source>
</evidence>
<dbReference type="EC" id="4.3.1.2" evidence="6"/>
<dbReference type="InterPro" id="IPR006395">
    <property type="entry name" value="Me_Asp_am_lyase"/>
</dbReference>
<keyword evidence="9 12" id="KW-0456">Lyase</keyword>
<evidence type="ECO:0000256" key="7">
    <source>
        <dbReference type="ARBA" id="ARBA00022723"/>
    </source>
</evidence>
<evidence type="ECO:0000256" key="2">
    <source>
        <dbReference type="ARBA" id="ARBA00001946"/>
    </source>
</evidence>
<dbReference type="Proteomes" id="UP001589647">
    <property type="component" value="Unassembled WGS sequence"/>
</dbReference>
<keyword evidence="8" id="KW-0460">Magnesium</keyword>
<evidence type="ECO:0000259" key="11">
    <source>
        <dbReference type="Pfam" id="PF07476"/>
    </source>
</evidence>
<dbReference type="InterPro" id="IPR022662">
    <property type="entry name" value="MeAsp_NH4-lyase_C"/>
</dbReference>
<dbReference type="Pfam" id="PF07476">
    <property type="entry name" value="MAAL_C"/>
    <property type="match status" value="1"/>
</dbReference>
<dbReference type="SFLD" id="SFLDS00001">
    <property type="entry name" value="Enolase"/>
    <property type="match status" value="1"/>
</dbReference>
<keyword evidence="7" id="KW-0479">Metal-binding</keyword>
<dbReference type="PIRSF" id="PIRSF017107">
    <property type="entry name" value="MAL"/>
    <property type="match status" value="1"/>
</dbReference>
<feature type="domain" description="Methylaspartate ammonia-lyase N-terminal" evidence="10">
    <location>
        <begin position="1"/>
        <end position="154"/>
    </location>
</feature>
<dbReference type="Pfam" id="PF05034">
    <property type="entry name" value="MAAL_N"/>
    <property type="match status" value="1"/>
</dbReference>
<dbReference type="SFLD" id="SFLDG00151">
    <property type="entry name" value="methylaspartate_ammonia-lyase"/>
    <property type="match status" value="1"/>
</dbReference>
<accession>A0ABV5IZZ1</accession>
<dbReference type="GO" id="GO:0050096">
    <property type="term" value="F:methylaspartate ammonia-lyase activity"/>
    <property type="evidence" value="ECO:0007669"/>
    <property type="project" value="UniProtKB-EC"/>
</dbReference>
<keyword evidence="13" id="KW-1185">Reference proteome</keyword>
<dbReference type="InterPro" id="IPR029017">
    <property type="entry name" value="Enolase-like_N"/>
</dbReference>
<sequence length="409" mass="43751">MRVSGILAVPGIGTYSNDDQAAIKAGAVRDGYFYDGPALTPGYRAIRQPSESLQILLFLDDDRVATGAGVSVQYAGGSGREPVLLAEAARDRWLPVLRDVLLDATVDSFRETSALIAPLGLPRAVAYGVSQALLDAAANATRRTMAEVVAAEYGGADPIGPVPLLAQSGEDRRGAVDRMVLRRVESLPHGLINNADLLVGPGGHLLLDYVGWVRDRVLARRPDDDYQPVIHIDCYGTLGDVFPSTAEVAGFLARLAEKCAPFPLRVEQPMRAASREAQIDVLLRLREHETGVQIVADEWCNTHEDVLAFLDARAADMIQIKMPDVGSLDDAVRSVLACRAAGVAAYLGGSCTETDLSARIATHVAMGAGADVLLARPGMGVDEAVMVTRNEMARTHAVIEHRSRRDGTQ</sequence>
<dbReference type="SFLD" id="SFLDF00007">
    <property type="entry name" value="methylaspartate_ammonia-lyase"/>
    <property type="match status" value="1"/>
</dbReference>
<comment type="catalytic activity">
    <reaction evidence="1">
        <text>(2S,3S)-3-methyl-L-aspartate = mesaconate + NH4(+)</text>
        <dbReference type="Rhea" id="RHEA:12829"/>
        <dbReference type="ChEBI" id="CHEBI:28938"/>
        <dbReference type="ChEBI" id="CHEBI:36986"/>
        <dbReference type="ChEBI" id="CHEBI:58724"/>
        <dbReference type="EC" id="4.3.1.2"/>
    </reaction>
</comment>
<comment type="similarity">
    <text evidence="4">Belongs to the methylaspartate ammonia-lyase family.</text>
</comment>
<dbReference type="PANTHER" id="PTHR48073:SF2">
    <property type="entry name" value="O-SUCCINYLBENZOATE SYNTHASE"/>
    <property type="match status" value="1"/>
</dbReference>
<organism evidence="12 13">
    <name type="scientific">Nonomuraea spiralis</name>
    <dbReference type="NCBI Taxonomy" id="46182"/>
    <lineage>
        <taxon>Bacteria</taxon>
        <taxon>Bacillati</taxon>
        <taxon>Actinomycetota</taxon>
        <taxon>Actinomycetes</taxon>
        <taxon>Streptosporangiales</taxon>
        <taxon>Streptosporangiaceae</taxon>
        <taxon>Nonomuraea</taxon>
    </lineage>
</organism>
<comment type="cofactor">
    <cofactor evidence="2">
        <name>Mg(2+)</name>
        <dbReference type="ChEBI" id="CHEBI:18420"/>
    </cofactor>
</comment>
<evidence type="ECO:0000313" key="13">
    <source>
        <dbReference type="Proteomes" id="UP001589647"/>
    </source>
</evidence>
<comment type="subunit">
    <text evidence="5">Homodimer.</text>
</comment>
<dbReference type="PANTHER" id="PTHR48073">
    <property type="entry name" value="O-SUCCINYLBENZOATE SYNTHASE-RELATED"/>
    <property type="match status" value="1"/>
</dbReference>
<evidence type="ECO:0000256" key="3">
    <source>
        <dbReference type="ARBA" id="ARBA00004675"/>
    </source>
</evidence>
<protein>
    <recommendedName>
        <fullName evidence="6">methylaspartate ammonia-lyase</fullName>
        <ecNumber evidence="6">4.3.1.2</ecNumber>
    </recommendedName>
</protein>
<comment type="pathway">
    <text evidence="3">Amino-acid degradation; L-glutamate degradation via mesaconate pathway; acetate and pyruvate from L-glutamate: step 2/4.</text>
</comment>
<proteinExistence type="inferred from homology"/>
<reference evidence="12 13" key="1">
    <citation type="submission" date="2024-09" db="EMBL/GenBank/DDBJ databases">
        <authorList>
            <person name="Sun Q."/>
            <person name="Mori K."/>
        </authorList>
    </citation>
    <scope>NUCLEOTIDE SEQUENCE [LARGE SCALE GENOMIC DNA]</scope>
    <source>
        <strain evidence="12 13">CCM 3426</strain>
    </source>
</reference>
<evidence type="ECO:0000259" key="10">
    <source>
        <dbReference type="Pfam" id="PF05034"/>
    </source>
</evidence>
<name>A0ABV5IZZ1_9ACTN</name>
<evidence type="ECO:0000256" key="6">
    <source>
        <dbReference type="ARBA" id="ARBA00012993"/>
    </source>
</evidence>
<dbReference type="EMBL" id="JBHMEI010000112">
    <property type="protein sequence ID" value="MFB9210141.1"/>
    <property type="molecule type" value="Genomic_DNA"/>
</dbReference>
<dbReference type="RefSeq" id="WP_189653641.1">
    <property type="nucleotide sequence ID" value="NZ_BMRC01000045.1"/>
</dbReference>
<evidence type="ECO:0000256" key="5">
    <source>
        <dbReference type="ARBA" id="ARBA00011738"/>
    </source>
</evidence>
<dbReference type="InterPro" id="IPR022665">
    <property type="entry name" value="MeAsp_NH4-lyase_N"/>
</dbReference>
<evidence type="ECO:0000256" key="8">
    <source>
        <dbReference type="ARBA" id="ARBA00022842"/>
    </source>
</evidence>
<dbReference type="SUPFAM" id="SSF51604">
    <property type="entry name" value="Enolase C-terminal domain-like"/>
    <property type="match status" value="1"/>
</dbReference>
<evidence type="ECO:0000313" key="12">
    <source>
        <dbReference type="EMBL" id="MFB9210141.1"/>
    </source>
</evidence>